<feature type="transmembrane region" description="Helical" evidence="1">
    <location>
        <begin position="69"/>
        <end position="91"/>
    </location>
</feature>
<protein>
    <recommendedName>
        <fullName evidence="4">DUF2868 domain-containing protein</fullName>
    </recommendedName>
</protein>
<dbReference type="EMBL" id="ACEO02000011">
    <property type="protein sequence ID" value="EFC51399.1"/>
    <property type="molecule type" value="Genomic_DNA"/>
</dbReference>
<dbReference type="AlphaFoldDB" id="A0A9W5IPF0"/>
<evidence type="ECO:0000313" key="3">
    <source>
        <dbReference type="Proteomes" id="UP000004621"/>
    </source>
</evidence>
<accession>A0A9W5IPF0</accession>
<sequence length="446" mass="50781">MLNPSQKLVELVRILEERAYIFPGDPVQATEALRHIDGGNEEKLIHRAQIIDRDQHLKYVLQQVETGSFWLWIVAATLLFTVGFSSTYLLMDNQGLNFFLVLAGILGMNTVMLLVWLATLFLHLKNVHFISSPATWFRGKDPVNQAILRLYVDEWRKPQTRWLIGATSHGLWLCTLSGMLVSVLLLLLVRQYTFNWESTLLSNTALVKTVEALSWLPERLGFPVPDSQAVIAGRLNNHIEDARAWAGLLIGSIICYGILPRLLAWLACKITLKTLRERLDLNQPYYQNILRTWQTKIVDADDFQENIVPVSSKITLNNAPKWAVTLETEWPDPLWFSGVLAQEWIDKGVAAGRKDLEQLEAELKQTPAQLLIGVRTQTVPDRGILRQISRLAEATDGGVIIQLLNQDSFSEDLDTKLDYWRDALAERNIAWLEPTRLAQEKRQSSI</sequence>
<dbReference type="Pfam" id="PF11067">
    <property type="entry name" value="DUF2868"/>
    <property type="match status" value="1"/>
</dbReference>
<organism evidence="2 3">
    <name type="scientific">Neisseria subflava NJ9703</name>
    <dbReference type="NCBI Taxonomy" id="546268"/>
    <lineage>
        <taxon>Bacteria</taxon>
        <taxon>Pseudomonadati</taxon>
        <taxon>Pseudomonadota</taxon>
        <taxon>Betaproteobacteria</taxon>
        <taxon>Neisseriales</taxon>
        <taxon>Neisseriaceae</taxon>
        <taxon>Neisseria</taxon>
    </lineage>
</organism>
<evidence type="ECO:0000313" key="2">
    <source>
        <dbReference type="EMBL" id="EFC51399.1"/>
    </source>
</evidence>
<evidence type="ECO:0008006" key="4">
    <source>
        <dbReference type="Google" id="ProtNLM"/>
    </source>
</evidence>
<evidence type="ECO:0000256" key="1">
    <source>
        <dbReference type="SAM" id="Phobius"/>
    </source>
</evidence>
<dbReference type="RefSeq" id="WP_004520672.1">
    <property type="nucleotide sequence ID" value="NZ_ACEO02000011.1"/>
</dbReference>
<proteinExistence type="predicted"/>
<feature type="transmembrane region" description="Helical" evidence="1">
    <location>
        <begin position="170"/>
        <end position="189"/>
    </location>
</feature>
<keyword evidence="1" id="KW-0812">Transmembrane</keyword>
<gene>
    <name evidence="2" type="ORF">NEISUBOT_05126</name>
</gene>
<reference evidence="2 3" key="1">
    <citation type="submission" date="2010-01" db="EMBL/GenBank/DDBJ databases">
        <authorList>
            <person name="Weinstock G."/>
            <person name="Sodergren E."/>
            <person name="Clifton S."/>
            <person name="Fulton L."/>
            <person name="Fulton B."/>
            <person name="Courtney L."/>
            <person name="Fronick C."/>
            <person name="Harrison M."/>
            <person name="Strong C."/>
            <person name="Farmer C."/>
            <person name="Delahaunty K."/>
            <person name="Markovic C."/>
            <person name="Hall O."/>
            <person name="Minx P."/>
            <person name="Tomlinson C."/>
            <person name="Mitreva M."/>
            <person name="Nelson J."/>
            <person name="Hou S."/>
            <person name="Wollam A."/>
            <person name="Pepin K.H."/>
            <person name="Johnson M."/>
            <person name="Bhonagiri V."/>
            <person name="Nash W.E."/>
            <person name="Warren W."/>
            <person name="Chinwalla A."/>
            <person name="Mardis E.R."/>
            <person name="Wilson R.K."/>
        </authorList>
    </citation>
    <scope>NUCLEOTIDE SEQUENCE [LARGE SCALE GENOMIC DNA]</scope>
    <source>
        <strain evidence="2 3">NJ9703</strain>
    </source>
</reference>
<keyword evidence="1" id="KW-1133">Transmembrane helix</keyword>
<dbReference type="Proteomes" id="UP000004621">
    <property type="component" value="Unassembled WGS sequence"/>
</dbReference>
<keyword evidence="1" id="KW-0472">Membrane</keyword>
<comment type="caution">
    <text evidence="2">The sequence shown here is derived from an EMBL/GenBank/DDBJ whole genome shotgun (WGS) entry which is preliminary data.</text>
</comment>
<feature type="transmembrane region" description="Helical" evidence="1">
    <location>
        <begin position="244"/>
        <end position="267"/>
    </location>
</feature>
<dbReference type="InterPro" id="IPR021296">
    <property type="entry name" value="DUF2868"/>
</dbReference>
<name>A0A9W5IPF0_NEISU</name>
<feature type="transmembrane region" description="Helical" evidence="1">
    <location>
        <begin position="98"/>
        <end position="122"/>
    </location>
</feature>